<sequence length="726" mass="76618">MTDVTQQTVTDLTGAAEFLGRRRELSALRSDIARAGLDTLAGRPAPRSRVLLVAGRPGTGRTALAEYFAARLLDSGDYPDGLLRAGLTEPGGAPVPVTRVASDLLEALGVPVVPGADEEDATAALREALTGRRAVLLLDDVDDAEPLADLIPDDRHCLVLAVARGPLVGVPDVRPCTVGGLDRNTAVRLLVRGAGDIRVTVDPSAADRLAELCGDLPAALRLAAGWLAAHPETAVAEAVRRLVETPDPVGEDGAPRDAVDAAEAPLSRAFALAHSALPAATARMLRLLALAPAGLVDAHTAAALVGCPVPTARATLAELTGFGMLRSVVAETGSGDPDQYRVPGCLAPRIGALLDTLERPGEALLARARMLERIVTRLRACQAVAEPPPANAGRDPQGSPAREWLAGLPAALRFETPQDAAHWFATRRPMLLAAARTAAAGGELDTLARRLFATLSRVLIAQLPPAPARAEVYRLHELALSVAERRRLTRERAAALLSLGDMDADAGRPRAALDRYRAAYEVARNEREPEDTDAVGRALESIADTYAELDDWQRAADWYGRALPLSQTRGDLAGTARLHGRVGAALIRTGEWTEALRAWRAAAAAHRRLGDVPAQAWALAEVALAQERMGRPEDALRTGSDALRLAERTAGVELQAELRLRLADCAEQLGRGEAAAAHRAAADRLRAEATGGTGGDRARREPEAPERTITPPPAPTLETQTPAAND</sequence>
<name>A0ABU2LXR2_9ACTN</name>
<dbReference type="RefSeq" id="WP_311602343.1">
    <property type="nucleotide sequence ID" value="NZ_JAVREM010000051.1"/>
</dbReference>
<dbReference type="Gene3D" id="1.25.40.10">
    <property type="entry name" value="Tetratricopeptide repeat domain"/>
    <property type="match status" value="1"/>
</dbReference>
<dbReference type="InterPro" id="IPR019734">
    <property type="entry name" value="TPR_rpt"/>
</dbReference>
<feature type="compositionally biased region" description="Basic and acidic residues" evidence="1">
    <location>
        <begin position="696"/>
        <end position="706"/>
    </location>
</feature>
<protein>
    <submittedName>
        <fullName evidence="3">Tetratricopeptide repeat protein</fullName>
    </submittedName>
</protein>
<keyword evidence="4" id="KW-1185">Reference proteome</keyword>
<gene>
    <name evidence="3" type="ORF">RNC47_26920</name>
</gene>
<evidence type="ECO:0000313" key="4">
    <source>
        <dbReference type="Proteomes" id="UP001183420"/>
    </source>
</evidence>
<dbReference type="Pfam" id="PF13401">
    <property type="entry name" value="AAA_22"/>
    <property type="match status" value="1"/>
</dbReference>
<accession>A0ABU2LXR2</accession>
<evidence type="ECO:0000313" key="3">
    <source>
        <dbReference type="EMBL" id="MDT0321972.1"/>
    </source>
</evidence>
<dbReference type="Pfam" id="PF13424">
    <property type="entry name" value="TPR_12"/>
    <property type="match status" value="2"/>
</dbReference>
<dbReference type="Gene3D" id="3.40.50.300">
    <property type="entry name" value="P-loop containing nucleotide triphosphate hydrolases"/>
    <property type="match status" value="1"/>
</dbReference>
<dbReference type="InterPro" id="IPR011990">
    <property type="entry name" value="TPR-like_helical_dom_sf"/>
</dbReference>
<organism evidence="3 4">
    <name type="scientific">Streptomyces millisiae</name>
    <dbReference type="NCBI Taxonomy" id="3075542"/>
    <lineage>
        <taxon>Bacteria</taxon>
        <taxon>Bacillati</taxon>
        <taxon>Actinomycetota</taxon>
        <taxon>Actinomycetes</taxon>
        <taxon>Kitasatosporales</taxon>
        <taxon>Streptomycetaceae</taxon>
        <taxon>Streptomyces</taxon>
    </lineage>
</organism>
<evidence type="ECO:0000256" key="1">
    <source>
        <dbReference type="SAM" id="MobiDB-lite"/>
    </source>
</evidence>
<reference evidence="4" key="1">
    <citation type="submission" date="2023-07" db="EMBL/GenBank/DDBJ databases">
        <title>30 novel species of actinomycetes from the DSMZ collection.</title>
        <authorList>
            <person name="Nouioui I."/>
        </authorList>
    </citation>
    <scope>NUCLEOTIDE SEQUENCE [LARGE SCALE GENOMIC DNA]</scope>
    <source>
        <strain evidence="4">DSM 44918</strain>
    </source>
</reference>
<dbReference type="EMBL" id="JAVREM010000051">
    <property type="protein sequence ID" value="MDT0321972.1"/>
    <property type="molecule type" value="Genomic_DNA"/>
</dbReference>
<dbReference type="PRINTS" id="PR00364">
    <property type="entry name" value="DISEASERSIST"/>
</dbReference>
<dbReference type="PANTHER" id="PTHR47691:SF3">
    <property type="entry name" value="HTH-TYPE TRANSCRIPTIONAL REGULATOR RV0890C-RELATED"/>
    <property type="match status" value="1"/>
</dbReference>
<dbReference type="SUPFAM" id="SSF48452">
    <property type="entry name" value="TPR-like"/>
    <property type="match status" value="1"/>
</dbReference>
<comment type="caution">
    <text evidence="3">The sequence shown here is derived from an EMBL/GenBank/DDBJ whole genome shotgun (WGS) entry which is preliminary data.</text>
</comment>
<feature type="region of interest" description="Disordered" evidence="1">
    <location>
        <begin position="681"/>
        <end position="726"/>
    </location>
</feature>
<dbReference type="InterPro" id="IPR027417">
    <property type="entry name" value="P-loop_NTPase"/>
</dbReference>
<dbReference type="SMART" id="SM00028">
    <property type="entry name" value="TPR"/>
    <property type="match status" value="4"/>
</dbReference>
<proteinExistence type="predicted"/>
<dbReference type="InterPro" id="IPR049945">
    <property type="entry name" value="AAA_22"/>
</dbReference>
<feature type="domain" description="ORC1/DEAH AAA+ ATPase" evidence="2">
    <location>
        <begin position="49"/>
        <end position="144"/>
    </location>
</feature>
<dbReference type="SUPFAM" id="SSF52540">
    <property type="entry name" value="P-loop containing nucleoside triphosphate hydrolases"/>
    <property type="match status" value="1"/>
</dbReference>
<feature type="compositionally biased region" description="Polar residues" evidence="1">
    <location>
        <begin position="717"/>
        <end position="726"/>
    </location>
</feature>
<evidence type="ECO:0000259" key="2">
    <source>
        <dbReference type="Pfam" id="PF13401"/>
    </source>
</evidence>
<dbReference type="PANTHER" id="PTHR47691">
    <property type="entry name" value="REGULATOR-RELATED"/>
    <property type="match status" value="1"/>
</dbReference>
<dbReference type="Proteomes" id="UP001183420">
    <property type="component" value="Unassembled WGS sequence"/>
</dbReference>